<dbReference type="GO" id="GO:0006508">
    <property type="term" value="P:proteolysis"/>
    <property type="evidence" value="ECO:0007669"/>
    <property type="project" value="UniProtKB-KW"/>
</dbReference>
<gene>
    <name evidence="6" type="ORF">B4U79_12162</name>
</gene>
<dbReference type="PANTHER" id="PTHR11010:SF38">
    <property type="entry name" value="LYSOSOMAL PRO-X CARBOXYPEPTIDASE"/>
    <property type="match status" value="1"/>
</dbReference>
<keyword evidence="4" id="KW-0378">Hydrolase</keyword>
<comment type="caution">
    <text evidence="6">The sequence shown here is derived from an EMBL/GenBank/DDBJ whole genome shotgun (WGS) entry which is preliminary data.</text>
</comment>
<comment type="similarity">
    <text evidence="1">Belongs to the peptidase S28 family.</text>
</comment>
<dbReference type="GO" id="GO:0070008">
    <property type="term" value="F:serine-type exopeptidase activity"/>
    <property type="evidence" value="ECO:0007669"/>
    <property type="project" value="InterPro"/>
</dbReference>
<dbReference type="OrthoDB" id="6504769at2759"/>
<keyword evidence="7" id="KW-1185">Reference proteome</keyword>
<feature type="non-terminal residue" evidence="6">
    <location>
        <position position="125"/>
    </location>
</feature>
<organism evidence="6 7">
    <name type="scientific">Dinothrombium tinctorium</name>
    <dbReference type="NCBI Taxonomy" id="1965070"/>
    <lineage>
        <taxon>Eukaryota</taxon>
        <taxon>Metazoa</taxon>
        <taxon>Ecdysozoa</taxon>
        <taxon>Arthropoda</taxon>
        <taxon>Chelicerata</taxon>
        <taxon>Arachnida</taxon>
        <taxon>Acari</taxon>
        <taxon>Acariformes</taxon>
        <taxon>Trombidiformes</taxon>
        <taxon>Prostigmata</taxon>
        <taxon>Anystina</taxon>
        <taxon>Parasitengona</taxon>
        <taxon>Trombidioidea</taxon>
        <taxon>Trombidiidae</taxon>
        <taxon>Dinothrombium</taxon>
    </lineage>
</organism>
<dbReference type="AlphaFoldDB" id="A0A3S3NTL0"/>
<evidence type="ECO:0000313" key="6">
    <source>
        <dbReference type="EMBL" id="RWR98411.1"/>
    </source>
</evidence>
<keyword evidence="5" id="KW-0325">Glycoprotein</keyword>
<protein>
    <submittedName>
        <fullName evidence="6">Serine protease K12H4.7-like protein</fullName>
    </submittedName>
</protein>
<dbReference type="Gene3D" id="3.40.50.1820">
    <property type="entry name" value="alpha/beta hydrolase"/>
    <property type="match status" value="1"/>
</dbReference>
<evidence type="ECO:0000313" key="7">
    <source>
        <dbReference type="Proteomes" id="UP000285301"/>
    </source>
</evidence>
<dbReference type="PANTHER" id="PTHR11010">
    <property type="entry name" value="PROTEASE S28 PRO-X CARBOXYPEPTIDASE-RELATED"/>
    <property type="match status" value="1"/>
</dbReference>
<evidence type="ECO:0000256" key="2">
    <source>
        <dbReference type="ARBA" id="ARBA00022670"/>
    </source>
</evidence>
<dbReference type="EMBL" id="NCKU01022242">
    <property type="protein sequence ID" value="RWR98411.1"/>
    <property type="molecule type" value="Genomic_DNA"/>
</dbReference>
<keyword evidence="3" id="KW-0732">Signal</keyword>
<name>A0A3S3NTL0_9ACAR</name>
<dbReference type="Pfam" id="PF05577">
    <property type="entry name" value="Peptidase_S28"/>
    <property type="match status" value="1"/>
</dbReference>
<evidence type="ECO:0000256" key="5">
    <source>
        <dbReference type="ARBA" id="ARBA00023180"/>
    </source>
</evidence>
<dbReference type="GO" id="GO:0008239">
    <property type="term" value="F:dipeptidyl-peptidase activity"/>
    <property type="evidence" value="ECO:0007669"/>
    <property type="project" value="TreeGrafter"/>
</dbReference>
<evidence type="ECO:0000256" key="4">
    <source>
        <dbReference type="ARBA" id="ARBA00022801"/>
    </source>
</evidence>
<dbReference type="Proteomes" id="UP000285301">
    <property type="component" value="Unassembled WGS sequence"/>
</dbReference>
<keyword evidence="2 6" id="KW-0645">Protease</keyword>
<proteinExistence type="inferred from homology"/>
<dbReference type="InterPro" id="IPR008758">
    <property type="entry name" value="Peptidase_S28"/>
</dbReference>
<dbReference type="InterPro" id="IPR029058">
    <property type="entry name" value="AB_hydrolase_fold"/>
</dbReference>
<sequence>MEPSSKFISQCLDHFSTGKCEEWKQRYYVNETFFEEGAPVFLHIGEQAANGGVKIKFGQFPENYAPKFNALLLSLEHRYYGESRPTKNLSVLNLKYLSSQQALADISAFIKHYKKIDPRTKSSKW</sequence>
<evidence type="ECO:0000256" key="1">
    <source>
        <dbReference type="ARBA" id="ARBA00011079"/>
    </source>
</evidence>
<accession>A0A3S3NTL0</accession>
<reference evidence="6 7" key="1">
    <citation type="journal article" date="2018" name="Gigascience">
        <title>Genomes of trombidid mites reveal novel predicted allergens and laterally-transferred genes associated with secondary metabolism.</title>
        <authorList>
            <person name="Dong X."/>
            <person name="Chaisiri K."/>
            <person name="Xia D."/>
            <person name="Armstrong S.D."/>
            <person name="Fang Y."/>
            <person name="Donnelly M.J."/>
            <person name="Kadowaki T."/>
            <person name="McGarry J.W."/>
            <person name="Darby A.C."/>
            <person name="Makepeace B.L."/>
        </authorList>
    </citation>
    <scope>NUCLEOTIDE SEQUENCE [LARGE SCALE GENOMIC DNA]</scope>
    <source>
        <strain evidence="6">UoL-WK</strain>
    </source>
</reference>
<evidence type="ECO:0000256" key="3">
    <source>
        <dbReference type="ARBA" id="ARBA00022729"/>
    </source>
</evidence>